<reference evidence="1 2" key="1">
    <citation type="journal article" date="2015" name="Nature">
        <title>rRNA introns, odd ribosomes, and small enigmatic genomes across a large radiation of phyla.</title>
        <authorList>
            <person name="Brown C.T."/>
            <person name="Hug L.A."/>
            <person name="Thomas B.C."/>
            <person name="Sharon I."/>
            <person name="Castelle C.J."/>
            <person name="Singh A."/>
            <person name="Wilkins M.J."/>
            <person name="Williams K.H."/>
            <person name="Banfield J.F."/>
        </authorList>
    </citation>
    <scope>NUCLEOTIDE SEQUENCE [LARGE SCALE GENOMIC DNA]</scope>
</reference>
<protein>
    <submittedName>
        <fullName evidence="1">Uncharacterized protein</fullName>
    </submittedName>
</protein>
<dbReference type="EMBL" id="LCRD01000025">
    <property type="protein sequence ID" value="KKW30038.1"/>
    <property type="molecule type" value="Genomic_DNA"/>
</dbReference>
<organism evidence="1 2">
    <name type="scientific">Candidatus Uhrbacteria bacterium GW2011_GWD2_52_7</name>
    <dbReference type="NCBI Taxonomy" id="1618989"/>
    <lineage>
        <taxon>Bacteria</taxon>
        <taxon>Candidatus Uhriibacteriota</taxon>
    </lineage>
</organism>
<gene>
    <name evidence="1" type="ORF">UY72_C0025G0014</name>
</gene>
<evidence type="ECO:0000313" key="1">
    <source>
        <dbReference type="EMBL" id="KKW30038.1"/>
    </source>
</evidence>
<name>A0A0G1XFI6_9BACT</name>
<evidence type="ECO:0000313" key="2">
    <source>
        <dbReference type="Proteomes" id="UP000034846"/>
    </source>
</evidence>
<dbReference type="Proteomes" id="UP000034846">
    <property type="component" value="Unassembled WGS sequence"/>
</dbReference>
<comment type="caution">
    <text evidence="1">The sequence shown here is derived from an EMBL/GenBank/DDBJ whole genome shotgun (WGS) entry which is preliminary data.</text>
</comment>
<sequence length="97" mass="10770">MQSVLSYGEGSERERARAGMKQYAQSALKYFEGALKGPDHEEASLLLKSITDEIPFSALKATKENAFDNTFAMTALKSWIDLVILPLATKKQDTQTK</sequence>
<dbReference type="AlphaFoldDB" id="A0A0G1XFI6"/>
<accession>A0A0G1XFI6</accession>
<proteinExistence type="predicted"/>